<dbReference type="Pfam" id="PF03780">
    <property type="entry name" value="Asp23"/>
    <property type="match status" value="1"/>
</dbReference>
<dbReference type="PANTHER" id="PTHR34297">
    <property type="entry name" value="HYPOTHETICAL CYTOSOLIC PROTEIN-RELATED"/>
    <property type="match status" value="1"/>
</dbReference>
<keyword evidence="3" id="KW-1185">Reference proteome</keyword>
<evidence type="ECO:0000313" key="3">
    <source>
        <dbReference type="Proteomes" id="UP001208017"/>
    </source>
</evidence>
<evidence type="ECO:0000256" key="1">
    <source>
        <dbReference type="ARBA" id="ARBA00005721"/>
    </source>
</evidence>
<comment type="caution">
    <text evidence="2">The sequence shown here is derived from an EMBL/GenBank/DDBJ whole genome shotgun (WGS) entry which is preliminary data.</text>
</comment>
<dbReference type="RefSeq" id="WP_267152757.1">
    <property type="nucleotide sequence ID" value="NZ_JAPMLT010000011.1"/>
</dbReference>
<sequence length="142" mass="14984">MTTNTEFDSTDIGNIRIANEVIEIIAGLAATEVKGVAGMSGGVAGGIAELLGRKNLSKGVKVEVGQRQCAVDLTIVAEYGVRIPEVCSEIQENVKRAIESMTGLEVVEVNISVLGVTFKSAAAEETITVKEEEKPQAPNRVL</sequence>
<comment type="similarity">
    <text evidence="1">Belongs to the asp23 family.</text>
</comment>
<name>A0ABT3X6C2_9BACL</name>
<evidence type="ECO:0000313" key="2">
    <source>
        <dbReference type="EMBL" id="MCX7571508.1"/>
    </source>
</evidence>
<accession>A0ABT3X6C2</accession>
<protein>
    <submittedName>
        <fullName evidence="2">Asp23/Gls24 family envelope stress response protein</fullName>
    </submittedName>
</protein>
<dbReference type="InterPro" id="IPR005531">
    <property type="entry name" value="Asp23"/>
</dbReference>
<organism evidence="2 3">
    <name type="scientific">Tumebacillus lacus</name>
    <dbReference type="NCBI Taxonomy" id="2995335"/>
    <lineage>
        <taxon>Bacteria</taxon>
        <taxon>Bacillati</taxon>
        <taxon>Bacillota</taxon>
        <taxon>Bacilli</taxon>
        <taxon>Bacillales</taxon>
        <taxon>Alicyclobacillaceae</taxon>
        <taxon>Tumebacillus</taxon>
    </lineage>
</organism>
<reference evidence="2 3" key="1">
    <citation type="submission" date="2022-11" db="EMBL/GenBank/DDBJ databases">
        <title>Study of microbial diversity in lake waters.</title>
        <authorList>
            <person name="Zhang J."/>
        </authorList>
    </citation>
    <scope>NUCLEOTIDE SEQUENCE [LARGE SCALE GENOMIC DNA]</scope>
    <source>
        <strain evidence="2 3">DT12</strain>
    </source>
</reference>
<proteinExistence type="inferred from homology"/>
<dbReference type="EMBL" id="JAPMLT010000011">
    <property type="protein sequence ID" value="MCX7571508.1"/>
    <property type="molecule type" value="Genomic_DNA"/>
</dbReference>
<dbReference type="Proteomes" id="UP001208017">
    <property type="component" value="Unassembled WGS sequence"/>
</dbReference>
<gene>
    <name evidence="2" type="ORF">OS242_16285</name>
</gene>